<dbReference type="Gene3D" id="3.30.70.3290">
    <property type="match status" value="1"/>
</dbReference>
<dbReference type="PANTHER" id="PTHR43775">
    <property type="entry name" value="FATTY ACID SYNTHASE"/>
    <property type="match status" value="1"/>
</dbReference>
<dbReference type="InterPro" id="IPR036291">
    <property type="entry name" value="NAD(P)-bd_dom_sf"/>
</dbReference>
<dbReference type="InterPro" id="IPR016039">
    <property type="entry name" value="Thiolase-like"/>
</dbReference>
<evidence type="ECO:0000256" key="3">
    <source>
        <dbReference type="ARBA" id="ARBA00022679"/>
    </source>
</evidence>
<dbReference type="InterPro" id="IPR036736">
    <property type="entry name" value="ACP-like_sf"/>
</dbReference>
<dbReference type="CDD" id="cd00833">
    <property type="entry name" value="PKS"/>
    <property type="match status" value="1"/>
</dbReference>
<dbReference type="InterPro" id="IPR014031">
    <property type="entry name" value="Ketoacyl_synth_C"/>
</dbReference>
<dbReference type="InterPro" id="IPR013968">
    <property type="entry name" value="PKS_KR"/>
</dbReference>
<evidence type="ECO:0000259" key="5">
    <source>
        <dbReference type="PROSITE" id="PS52004"/>
    </source>
</evidence>
<dbReference type="EMBL" id="JBHUIO010000002">
    <property type="protein sequence ID" value="MFD2169308.1"/>
    <property type="molecule type" value="Genomic_DNA"/>
</dbReference>
<dbReference type="InterPro" id="IPR014030">
    <property type="entry name" value="Ketoacyl_synth_N"/>
</dbReference>
<dbReference type="InterPro" id="IPR014043">
    <property type="entry name" value="Acyl_transferase_dom"/>
</dbReference>
<accession>A0ABW4ZU77</accession>
<proteinExistence type="predicted"/>
<keyword evidence="3" id="KW-0808">Transferase</keyword>
<dbReference type="InterPro" id="IPR006162">
    <property type="entry name" value="Ppantetheine_attach_site"/>
</dbReference>
<dbReference type="SUPFAM" id="SSF52151">
    <property type="entry name" value="FabD/lysophospholipase-like"/>
    <property type="match status" value="1"/>
</dbReference>
<dbReference type="Gene3D" id="3.40.50.720">
    <property type="entry name" value="NAD(P)-binding Rossmann-like Domain"/>
    <property type="match status" value="1"/>
</dbReference>
<dbReference type="InterPro" id="IPR029058">
    <property type="entry name" value="AB_hydrolase_fold"/>
</dbReference>
<dbReference type="SMART" id="SM00823">
    <property type="entry name" value="PKS_PP"/>
    <property type="match status" value="1"/>
</dbReference>
<evidence type="ECO:0000256" key="2">
    <source>
        <dbReference type="ARBA" id="ARBA00022553"/>
    </source>
</evidence>
<dbReference type="Gene3D" id="3.40.366.10">
    <property type="entry name" value="Malonyl-Coenzyme A Acyl Carrier Protein, domain 2"/>
    <property type="match status" value="1"/>
</dbReference>
<protein>
    <submittedName>
        <fullName evidence="6">SDR family NAD(P)-dependent oxidoreductase</fullName>
    </submittedName>
</protein>
<dbReference type="InterPro" id="IPR020806">
    <property type="entry name" value="PKS_PP-bd"/>
</dbReference>
<dbReference type="PROSITE" id="PS00606">
    <property type="entry name" value="KS3_1"/>
    <property type="match status" value="1"/>
</dbReference>
<dbReference type="RefSeq" id="WP_386044353.1">
    <property type="nucleotide sequence ID" value="NZ_JBHUIO010000002.1"/>
</dbReference>
<dbReference type="Gene3D" id="3.40.50.1820">
    <property type="entry name" value="alpha/beta hydrolase"/>
    <property type="match status" value="1"/>
</dbReference>
<reference evidence="7" key="1">
    <citation type="journal article" date="2019" name="Int. J. Syst. Evol. Microbiol.">
        <title>The Global Catalogue of Microorganisms (GCM) 10K type strain sequencing project: providing services to taxonomists for standard genome sequencing and annotation.</title>
        <authorList>
            <consortium name="The Broad Institute Genomics Platform"/>
            <consortium name="The Broad Institute Genome Sequencing Center for Infectious Disease"/>
            <person name="Wu L."/>
            <person name="Ma J."/>
        </authorList>
    </citation>
    <scope>NUCLEOTIDE SEQUENCE [LARGE SCALE GENOMIC DNA]</scope>
    <source>
        <strain evidence="7">CGMCC 1.13574</strain>
    </source>
</reference>
<dbReference type="SUPFAM" id="SSF51735">
    <property type="entry name" value="NAD(P)-binding Rossmann-fold domains"/>
    <property type="match status" value="2"/>
</dbReference>
<feature type="domain" description="Ketosynthase family 3 (KS3)" evidence="5">
    <location>
        <begin position="6"/>
        <end position="432"/>
    </location>
</feature>
<evidence type="ECO:0000313" key="7">
    <source>
        <dbReference type="Proteomes" id="UP001597343"/>
    </source>
</evidence>
<dbReference type="SMART" id="SM00822">
    <property type="entry name" value="PKS_KR"/>
    <property type="match status" value="1"/>
</dbReference>
<dbReference type="Proteomes" id="UP001597343">
    <property type="component" value="Unassembled WGS sequence"/>
</dbReference>
<keyword evidence="1" id="KW-0596">Phosphopantetheine</keyword>
<dbReference type="InterPro" id="IPR016036">
    <property type="entry name" value="Malonyl_transacylase_ACP-bd"/>
</dbReference>
<evidence type="ECO:0000256" key="1">
    <source>
        <dbReference type="ARBA" id="ARBA00022450"/>
    </source>
</evidence>
<evidence type="ECO:0000313" key="6">
    <source>
        <dbReference type="EMBL" id="MFD2169308.1"/>
    </source>
</evidence>
<dbReference type="PROSITE" id="PS52004">
    <property type="entry name" value="KS3_2"/>
    <property type="match status" value="1"/>
</dbReference>
<dbReference type="Pfam" id="PF02801">
    <property type="entry name" value="Ketoacyl-synt_C"/>
    <property type="match status" value="1"/>
</dbReference>
<dbReference type="InterPro" id="IPR018201">
    <property type="entry name" value="Ketoacyl_synth_AS"/>
</dbReference>
<dbReference type="InterPro" id="IPR001227">
    <property type="entry name" value="Ac_transferase_dom_sf"/>
</dbReference>
<dbReference type="PROSITE" id="PS00012">
    <property type="entry name" value="PHOSPHOPANTETHEINE"/>
    <property type="match status" value="1"/>
</dbReference>
<dbReference type="Pfam" id="PF00109">
    <property type="entry name" value="ketoacyl-synt"/>
    <property type="match status" value="1"/>
</dbReference>
<sequence>MSDALMEGIAIIGMAGRFPGADDVDSFWENLKNGVESISTFTDEELKAALVDEKLLAHPNYVKRGGVLEGADRFDADFFGYTPREAEITDPQQRLFLETAWAALEHAGYDAERYAGAVGVFGGAASNRHETMYLAANQDVVAAMGPLQALMGVSRDFLATRVSYKLNLTGPATTVLTACSTGLVAVHQACTSLLMYECDMALAGGVAVSLPQRQGYLYQDGGIMSPDGHCRTFDAQAKGTVPGEGVGVVILKRLEDALADGDTIHAVIKGTAINNDGALKVGYTAPSTDGQAKAIAQAQLMAGVEPDSIGYVEAHGTATVLGDPIEVAALTQVFRNKTDREGFCALGSVKSNIGHADAAAGVAGLIKTVMALKHRQLPPSLHFEKGNPGIPFETSPFYVNHTLQEWKAQGPRRAGVSSFGIGGTNAHVVLEEAPAVASAGQSADHHLLVLSAKTEGALERASANLQAHLSAHPEQALADVAYTLQNGRKEFSHRRFVVARDHQEAIQALAAEKAALAGTGVLAAGAEEIEPSVVFLFPGQGAQDVNMGRDLYQEEAVFRQHVDRGAELLQPALGLDLRGVLYPPHGEEASARELLKQTRLTQPALFVIEYALAQLWLSKGISPAAMIGHSIGEYVAACLAGVFSFEDALQLVAARGALMQDLPAGSMLAVIAAEAAIRELLPSDLSLAAVNGPNSCVVSGSKEAVAKFEQLLEGHQISSRQLETSHAFHSAMMDEILERFFERVSAVTLGAPELPYLSNVSGGWITAELACDPNYWVTHLREAVRFADGVKELLQSESRLYLEVGPGHALGKMVKQVATALQTKAETIVTLPPRSEELHDRATWLRALGQLWASGVAIDWNGLYGEGEARLRVPLPTYPFERKPYLLKPSLPGVTKRSLAKNRDVADWYYAPVWKQGFLSGEAIEEPKRWLVFQDDASFAKKVVERLTAAGHEVVSVVADDHLSRLEENLYGIDLRNRAEYGELFKELAQAGKSPERIVHFGSLTDQDESDTALERLEAAQEHGLHGLLYLAQAITDQGLAAPIDLTVITNNLQEVVGGELFAPERATLLGACKVIPQEYPAISVRTVDLHLPDRSAPLAEGCADLVAEELLCASGADNIAYRGQSRFVQTFEQLSLSKSVTRGRRLREGAVYLITGADADTGLYLADHLQQQVGAKLVLIGSAAGQELLQARFGDRSDILYLVADLTDLAEMQAAVAQAHAHFGAIDGAFHAVENRGMGMMQFKTPEVIHQAIDQKVRGALVLDAALQEFELELFVLFSSTFGQTGGLGALENAAASLFLDTLARTKTASGRRAFSLDFSIWKWETWQEEQMVGNPNVFAHMKQMREENGMTQSEGMAALTAVLNSSLSQVIISTQDLQAVLENQQAYTMGALAQGGADASLRKEGDADYVAPRNETEEKIAGILGELFGVGQVSVLDNFFELGGNSLLAIQLVARIRQEFMVELPMDEFFQAPTIAGLAERVSQTGLAQEELDELERLLGEIEDLDLEEVAARLNGDQ</sequence>
<dbReference type="Gene3D" id="3.30.70.250">
    <property type="entry name" value="Malonyl-CoA ACP transacylase, ACP-binding"/>
    <property type="match status" value="1"/>
</dbReference>
<dbReference type="SUPFAM" id="SSF47336">
    <property type="entry name" value="ACP-like"/>
    <property type="match status" value="1"/>
</dbReference>
<dbReference type="SUPFAM" id="SSF55048">
    <property type="entry name" value="Probable ACP-binding domain of malonyl-CoA ACP transacylase"/>
    <property type="match status" value="1"/>
</dbReference>
<gene>
    <name evidence="6" type="ORF">ACFSOY_04640</name>
</gene>
<comment type="caution">
    <text evidence="6">The sequence shown here is derived from an EMBL/GenBank/DDBJ whole genome shotgun (WGS) entry which is preliminary data.</text>
</comment>
<name>A0ABW4ZU77_9BACL</name>
<feature type="domain" description="Carrier" evidence="4">
    <location>
        <begin position="1413"/>
        <end position="1488"/>
    </location>
</feature>
<dbReference type="SMART" id="SM00825">
    <property type="entry name" value="PKS_KS"/>
    <property type="match status" value="1"/>
</dbReference>
<dbReference type="PROSITE" id="PS50075">
    <property type="entry name" value="CARRIER"/>
    <property type="match status" value="1"/>
</dbReference>
<dbReference type="InterPro" id="IPR049490">
    <property type="entry name" value="C883_1060-like_KR_N"/>
</dbReference>
<dbReference type="InterPro" id="IPR057326">
    <property type="entry name" value="KR_dom"/>
</dbReference>
<organism evidence="6 7">
    <name type="scientific">Tumebacillus lipolyticus</name>
    <dbReference type="NCBI Taxonomy" id="1280370"/>
    <lineage>
        <taxon>Bacteria</taxon>
        <taxon>Bacillati</taxon>
        <taxon>Bacillota</taxon>
        <taxon>Bacilli</taxon>
        <taxon>Bacillales</taxon>
        <taxon>Alicyclobacillaceae</taxon>
        <taxon>Tumebacillus</taxon>
    </lineage>
</organism>
<dbReference type="Pfam" id="PF00550">
    <property type="entry name" value="PP-binding"/>
    <property type="match status" value="1"/>
</dbReference>
<dbReference type="InterPro" id="IPR020841">
    <property type="entry name" value="PKS_Beta-ketoAc_synthase_dom"/>
</dbReference>
<keyword evidence="7" id="KW-1185">Reference proteome</keyword>
<dbReference type="Pfam" id="PF22621">
    <property type="entry name" value="CurL-like_PKS_C"/>
    <property type="match status" value="1"/>
</dbReference>
<dbReference type="Gene3D" id="3.40.47.10">
    <property type="match status" value="1"/>
</dbReference>
<dbReference type="InterPro" id="IPR016035">
    <property type="entry name" value="Acyl_Trfase/lysoPLipase"/>
</dbReference>
<dbReference type="PANTHER" id="PTHR43775:SF51">
    <property type="entry name" value="INACTIVE PHENOLPHTHIOCEROL SYNTHESIS POLYKETIDE SYNTHASE TYPE I PKS1-RELATED"/>
    <property type="match status" value="1"/>
</dbReference>
<keyword evidence="2" id="KW-0597">Phosphoprotein</keyword>
<dbReference type="InterPro" id="IPR050091">
    <property type="entry name" value="PKS_NRPS_Biosynth_Enz"/>
</dbReference>
<dbReference type="Pfam" id="PF21394">
    <property type="entry name" value="Beta-ketacyl_N"/>
    <property type="match status" value="1"/>
</dbReference>
<dbReference type="InterPro" id="IPR009081">
    <property type="entry name" value="PP-bd_ACP"/>
</dbReference>
<evidence type="ECO:0000259" key="4">
    <source>
        <dbReference type="PROSITE" id="PS50075"/>
    </source>
</evidence>
<dbReference type="Pfam" id="PF00698">
    <property type="entry name" value="Acyl_transf_1"/>
    <property type="match status" value="1"/>
</dbReference>
<dbReference type="SUPFAM" id="SSF53901">
    <property type="entry name" value="Thiolase-like"/>
    <property type="match status" value="1"/>
</dbReference>
<dbReference type="SMART" id="SM00827">
    <property type="entry name" value="PKS_AT"/>
    <property type="match status" value="1"/>
</dbReference>
<dbReference type="Pfam" id="PF08659">
    <property type="entry name" value="KR"/>
    <property type="match status" value="1"/>
</dbReference>